<proteinExistence type="predicted"/>
<gene>
    <name evidence="7" type="ORF">SK642_1604</name>
</gene>
<dbReference type="RefSeq" id="WP_033684320.1">
    <property type="nucleotide sequence ID" value="NZ_JPFW01000009.1"/>
</dbReference>
<name>A0A081Q949_STRMT</name>
<evidence type="ECO:0000256" key="3">
    <source>
        <dbReference type="ARBA" id="ARBA00023163"/>
    </source>
</evidence>
<dbReference type="InterPro" id="IPR018060">
    <property type="entry name" value="HTH_AraC"/>
</dbReference>
<feature type="domain" description="Response regulatory" evidence="6">
    <location>
        <begin position="2"/>
        <end position="119"/>
    </location>
</feature>
<dbReference type="InterPro" id="IPR018062">
    <property type="entry name" value="HTH_AraC-typ_CS"/>
</dbReference>
<dbReference type="OrthoDB" id="342399at2"/>
<evidence type="ECO:0000256" key="2">
    <source>
        <dbReference type="ARBA" id="ARBA00023125"/>
    </source>
</evidence>
<dbReference type="GO" id="GO:0043565">
    <property type="term" value="F:sequence-specific DNA binding"/>
    <property type="evidence" value="ECO:0007669"/>
    <property type="project" value="InterPro"/>
</dbReference>
<dbReference type="GO" id="GO:0003700">
    <property type="term" value="F:DNA-binding transcription factor activity"/>
    <property type="evidence" value="ECO:0007669"/>
    <property type="project" value="InterPro"/>
</dbReference>
<dbReference type="SUPFAM" id="SSF46689">
    <property type="entry name" value="Homeodomain-like"/>
    <property type="match status" value="2"/>
</dbReference>
<feature type="modified residue" description="4-aspartylphosphate" evidence="4">
    <location>
        <position position="54"/>
    </location>
</feature>
<evidence type="ECO:0000259" key="6">
    <source>
        <dbReference type="PROSITE" id="PS50110"/>
    </source>
</evidence>
<dbReference type="InterPro" id="IPR009057">
    <property type="entry name" value="Homeodomain-like_sf"/>
</dbReference>
<dbReference type="Pfam" id="PF00072">
    <property type="entry name" value="Response_reg"/>
    <property type="match status" value="1"/>
</dbReference>
<accession>A0A081Q949</accession>
<dbReference type="InterPro" id="IPR011006">
    <property type="entry name" value="CheY-like_superfamily"/>
</dbReference>
<dbReference type="PATRIC" id="fig|28037.97.peg.1540"/>
<dbReference type="PANTHER" id="PTHR43280">
    <property type="entry name" value="ARAC-FAMILY TRANSCRIPTIONAL REGULATOR"/>
    <property type="match status" value="1"/>
</dbReference>
<dbReference type="PROSITE" id="PS00041">
    <property type="entry name" value="HTH_ARAC_FAMILY_1"/>
    <property type="match status" value="1"/>
</dbReference>
<keyword evidence="1" id="KW-0805">Transcription regulation</keyword>
<feature type="domain" description="HTH araC/xylS-type" evidence="5">
    <location>
        <begin position="409"/>
        <end position="507"/>
    </location>
</feature>
<evidence type="ECO:0000256" key="4">
    <source>
        <dbReference type="PROSITE-ProRule" id="PRU00169"/>
    </source>
</evidence>
<dbReference type="AlphaFoldDB" id="A0A081Q949"/>
<dbReference type="SMART" id="SM00448">
    <property type="entry name" value="REC"/>
    <property type="match status" value="1"/>
</dbReference>
<dbReference type="InterPro" id="IPR001789">
    <property type="entry name" value="Sig_transdc_resp-reg_receiver"/>
</dbReference>
<dbReference type="PRINTS" id="PR00032">
    <property type="entry name" value="HTHARAC"/>
</dbReference>
<dbReference type="EMBL" id="JPFW01000009">
    <property type="protein sequence ID" value="KEQ39472.1"/>
    <property type="molecule type" value="Genomic_DNA"/>
</dbReference>
<evidence type="ECO:0000259" key="5">
    <source>
        <dbReference type="PROSITE" id="PS01124"/>
    </source>
</evidence>
<keyword evidence="2" id="KW-0238">DNA-binding</keyword>
<dbReference type="PROSITE" id="PS01124">
    <property type="entry name" value="HTH_ARAC_FAMILY_2"/>
    <property type="match status" value="1"/>
</dbReference>
<keyword evidence="4" id="KW-0597">Phosphoprotein</keyword>
<protein>
    <submittedName>
        <fullName evidence="7">Bacterial regulatory helix-turn-helix s, AraC family protein</fullName>
    </submittedName>
</protein>
<dbReference type="Gene3D" id="3.40.50.2300">
    <property type="match status" value="1"/>
</dbReference>
<dbReference type="Proteomes" id="UP000028030">
    <property type="component" value="Unassembled WGS sequence"/>
</dbReference>
<dbReference type="GO" id="GO:0000160">
    <property type="term" value="P:phosphorelay signal transduction system"/>
    <property type="evidence" value="ECO:0007669"/>
    <property type="project" value="InterPro"/>
</dbReference>
<keyword evidence="3" id="KW-0804">Transcription</keyword>
<dbReference type="Pfam" id="PF12833">
    <property type="entry name" value="HTH_18"/>
    <property type="match status" value="1"/>
</dbReference>
<evidence type="ECO:0000256" key="1">
    <source>
        <dbReference type="ARBA" id="ARBA00023015"/>
    </source>
</evidence>
<sequence>MNILLVDDDRFIIEALREKINWAKLHIEIVYVAYSLTQAQNIIREHPIYLMISDIEMPQGSGLELLSWIRNEKYDIKTIFLTNYADFNYAQKAIELQSFEYYLKPINFEKLEFIIQKAISKIENHNLNGKNDALLQIEDNFWYDYLRKPQISRIDDLENIASKQAFILQKHQYFFLAVLTINLNEEDYSAETPSWTSQLKRELQRISQPSYKLISLFKMESQVDQYVCLFRVDSSKRSDKLAYEIHSQISNNFSKYSNIIYKSCHKVSDVLFHTKELYTYNEQYVSYWNTITCVPHSFPTSFKTETLSITFLDSLSEYELREKINSLANNSQIPTFTLQQILLDWTQQIGIYLDQNGISAHKLFQNSTHDFLFQRRFHSIESFQDYFDYYWSHAKKFATNIENQKNSIQRIVEYIDHHYYEDINRSILADMVYLSTDHLARIFKKETGETLVKYITDKRINAAKSLLSQTNISISQVSCQVGYDNYSYFTKIFKQRTGLSPGDYRKTYQNKM</sequence>
<dbReference type="InterPro" id="IPR020449">
    <property type="entry name" value="Tscrpt_reg_AraC-type_HTH"/>
</dbReference>
<dbReference type="SUPFAM" id="SSF52172">
    <property type="entry name" value="CheY-like"/>
    <property type="match status" value="1"/>
</dbReference>
<dbReference type="CDD" id="cd17536">
    <property type="entry name" value="REC_YesN-like"/>
    <property type="match status" value="1"/>
</dbReference>
<organism evidence="7 8">
    <name type="scientific">Streptococcus mitis</name>
    <dbReference type="NCBI Taxonomy" id="28037"/>
    <lineage>
        <taxon>Bacteria</taxon>
        <taxon>Bacillati</taxon>
        <taxon>Bacillota</taxon>
        <taxon>Bacilli</taxon>
        <taxon>Lactobacillales</taxon>
        <taxon>Streptococcaceae</taxon>
        <taxon>Streptococcus</taxon>
        <taxon>Streptococcus mitis group</taxon>
    </lineage>
</organism>
<dbReference type="PANTHER" id="PTHR43280:SF28">
    <property type="entry name" value="HTH-TYPE TRANSCRIPTIONAL ACTIVATOR RHAS"/>
    <property type="match status" value="1"/>
</dbReference>
<dbReference type="SMART" id="SM00342">
    <property type="entry name" value="HTH_ARAC"/>
    <property type="match status" value="1"/>
</dbReference>
<evidence type="ECO:0000313" key="8">
    <source>
        <dbReference type="Proteomes" id="UP000028030"/>
    </source>
</evidence>
<evidence type="ECO:0000313" key="7">
    <source>
        <dbReference type="EMBL" id="KEQ39472.1"/>
    </source>
</evidence>
<dbReference type="Gene3D" id="1.10.10.60">
    <property type="entry name" value="Homeodomain-like"/>
    <property type="match status" value="2"/>
</dbReference>
<reference evidence="7 8" key="1">
    <citation type="submission" date="2014-05" db="EMBL/GenBank/DDBJ databases">
        <authorList>
            <person name="Daugherty S.C."/>
            <person name="Tallon L.J."/>
            <person name="Sadzewicz L."/>
            <person name="Kilian M."/>
            <person name="Tettelin H."/>
        </authorList>
    </citation>
    <scope>NUCLEOTIDE SEQUENCE [LARGE SCALE GENOMIC DNA]</scope>
    <source>
        <strain evidence="7 8">SK642</strain>
    </source>
</reference>
<dbReference type="PROSITE" id="PS50110">
    <property type="entry name" value="RESPONSE_REGULATORY"/>
    <property type="match status" value="1"/>
</dbReference>
<comment type="caution">
    <text evidence="7">The sequence shown here is derived from an EMBL/GenBank/DDBJ whole genome shotgun (WGS) entry which is preliminary data.</text>
</comment>